<keyword evidence="1" id="KW-0808">Transferase</keyword>
<dbReference type="PANTHER" id="PTHR33067">
    <property type="entry name" value="RNA-DIRECTED DNA POLYMERASE-RELATED"/>
    <property type="match status" value="1"/>
</dbReference>
<dbReference type="CDD" id="cd00303">
    <property type="entry name" value="retropepsin_like"/>
    <property type="match status" value="1"/>
</dbReference>
<dbReference type="Gene3D" id="2.40.70.10">
    <property type="entry name" value="Acid Proteases"/>
    <property type="match status" value="1"/>
</dbReference>
<comment type="caution">
    <text evidence="1">The sequence shown here is derived from an EMBL/GenBank/DDBJ whole genome shotgun (WGS) entry which is preliminary data.</text>
</comment>
<dbReference type="Proteomes" id="UP001151760">
    <property type="component" value="Unassembled WGS sequence"/>
</dbReference>
<proteinExistence type="predicted"/>
<keyword evidence="1" id="KW-0239">DNA-directed DNA polymerase</keyword>
<accession>A0ABQ4XCR1</accession>
<evidence type="ECO:0000313" key="1">
    <source>
        <dbReference type="EMBL" id="GJS62596.1"/>
    </source>
</evidence>
<evidence type="ECO:0000313" key="2">
    <source>
        <dbReference type="Proteomes" id="UP001151760"/>
    </source>
</evidence>
<organism evidence="1 2">
    <name type="scientific">Tanacetum coccineum</name>
    <dbReference type="NCBI Taxonomy" id="301880"/>
    <lineage>
        <taxon>Eukaryota</taxon>
        <taxon>Viridiplantae</taxon>
        <taxon>Streptophyta</taxon>
        <taxon>Embryophyta</taxon>
        <taxon>Tracheophyta</taxon>
        <taxon>Spermatophyta</taxon>
        <taxon>Magnoliopsida</taxon>
        <taxon>eudicotyledons</taxon>
        <taxon>Gunneridae</taxon>
        <taxon>Pentapetalae</taxon>
        <taxon>asterids</taxon>
        <taxon>campanulids</taxon>
        <taxon>Asterales</taxon>
        <taxon>Asteraceae</taxon>
        <taxon>Asteroideae</taxon>
        <taxon>Anthemideae</taxon>
        <taxon>Anthemidinae</taxon>
        <taxon>Tanacetum</taxon>
    </lineage>
</organism>
<gene>
    <name evidence="1" type="ORF">Tco_0657380</name>
</gene>
<reference evidence="1" key="1">
    <citation type="journal article" date="2022" name="Int. J. Mol. Sci.">
        <title>Draft Genome of Tanacetum Coccineum: Genomic Comparison of Closely Related Tanacetum-Family Plants.</title>
        <authorList>
            <person name="Yamashiro T."/>
            <person name="Shiraishi A."/>
            <person name="Nakayama K."/>
            <person name="Satake H."/>
        </authorList>
    </citation>
    <scope>NUCLEOTIDE SEQUENCE</scope>
</reference>
<dbReference type="EMBL" id="BQNB010009371">
    <property type="protein sequence ID" value="GJS62596.1"/>
    <property type="molecule type" value="Genomic_DNA"/>
</dbReference>
<dbReference type="PANTHER" id="PTHR33067:SF35">
    <property type="entry name" value="ASPARTIC PEPTIDASE DDI1-TYPE DOMAIN-CONTAINING PROTEIN"/>
    <property type="match status" value="1"/>
</dbReference>
<keyword evidence="2" id="KW-1185">Reference proteome</keyword>
<dbReference type="GO" id="GO:0003887">
    <property type="term" value="F:DNA-directed DNA polymerase activity"/>
    <property type="evidence" value="ECO:0007669"/>
    <property type="project" value="UniProtKB-KW"/>
</dbReference>
<name>A0ABQ4XCR1_9ASTR</name>
<protein>
    <submittedName>
        <fullName evidence="1">DNA-directed DNA polymerase</fullName>
    </submittedName>
</protein>
<reference evidence="1" key="2">
    <citation type="submission" date="2022-01" db="EMBL/GenBank/DDBJ databases">
        <authorList>
            <person name="Yamashiro T."/>
            <person name="Shiraishi A."/>
            <person name="Satake H."/>
            <person name="Nakayama K."/>
        </authorList>
    </citation>
    <scope>NUCLEOTIDE SEQUENCE</scope>
</reference>
<keyword evidence="1" id="KW-0548">Nucleotidyltransferase</keyword>
<sequence>MEEMLYKFIDEGKREQEEMRAFIHEFRTTNELLFKERNNSLSELRFKVQILLKVINNTPMSNLEVKGVTTRGGKMMTQDVQDNDTNIRTKEPLVINHDELVESNEVLTKDQPQETDEPVVQPTNLGASINLMLYTMYEKLGLGEPKATRMSLELADRSIQYPRGIIENVLIKVDKFVLPIGFVIFDMPEDFRVPIILGRPFLATARAMIDVFNKKITLKVGDDEVIFDMDQSIKRPPAEDDKCYGFDDLDDAINTEAQELLANDTTDSFLLKGLEKSIKQSDLKSCECEVVDESDSIWRIKAINTPYPVAQKMKEPNKVETEQLYSASANEIDEKKPELKYLPQHLEYAYLHGDKSFPIIISSKLSKKEKVLLLQVLEKHMGVIAWKILDIKGISPSYCMNKILMEDDYKPVI</sequence>
<dbReference type="InterPro" id="IPR021109">
    <property type="entry name" value="Peptidase_aspartic_dom_sf"/>
</dbReference>